<keyword evidence="3" id="KW-1185">Reference proteome</keyword>
<comment type="caution">
    <text evidence="2">The sequence shown here is derived from an EMBL/GenBank/DDBJ whole genome shotgun (WGS) entry which is preliminary data.</text>
</comment>
<feature type="transmembrane region" description="Helical" evidence="1">
    <location>
        <begin position="119"/>
        <end position="140"/>
    </location>
</feature>
<gene>
    <name evidence="2" type="ORF">H4219_001774</name>
</gene>
<keyword evidence="1" id="KW-0812">Transmembrane</keyword>
<evidence type="ECO:0008006" key="4">
    <source>
        <dbReference type="Google" id="ProtNLM"/>
    </source>
</evidence>
<sequence>MSIFSVFNSDLKSKNFCVYGNIFGLVSSLALVGLSVATFFFNIIYSIIGIVFGVIVFCIEYPVFTKVLMFFTGRLGERISPSMLIERAPGGKYIVVYARPILYVLMTTVLWATFGASSITMLIGTIFINITAICYVIGAFKGDEQVRAFGMDNHKKANNAETNPYASLPI</sequence>
<feature type="transmembrane region" description="Helical" evidence="1">
    <location>
        <begin position="16"/>
        <end position="37"/>
    </location>
</feature>
<name>A0A9W8DVM5_9FUNG</name>
<dbReference type="Proteomes" id="UP001150538">
    <property type="component" value="Unassembled WGS sequence"/>
</dbReference>
<proteinExistence type="predicted"/>
<keyword evidence="1" id="KW-1133">Transmembrane helix</keyword>
<keyword evidence="1" id="KW-0472">Membrane</keyword>
<dbReference type="AlphaFoldDB" id="A0A9W8DVM5"/>
<evidence type="ECO:0000256" key="1">
    <source>
        <dbReference type="SAM" id="Phobius"/>
    </source>
</evidence>
<feature type="transmembrane region" description="Helical" evidence="1">
    <location>
        <begin position="43"/>
        <end position="72"/>
    </location>
</feature>
<protein>
    <recommendedName>
        <fullName evidence="4">Golgi apparatus membrane protein TVP18</fullName>
    </recommendedName>
</protein>
<feature type="transmembrane region" description="Helical" evidence="1">
    <location>
        <begin position="93"/>
        <end position="113"/>
    </location>
</feature>
<accession>A0A9W8DVM5</accession>
<evidence type="ECO:0000313" key="3">
    <source>
        <dbReference type="Proteomes" id="UP001150538"/>
    </source>
</evidence>
<reference evidence="2" key="1">
    <citation type="submission" date="2022-07" db="EMBL/GenBank/DDBJ databases">
        <title>Phylogenomic reconstructions and comparative analyses of Kickxellomycotina fungi.</title>
        <authorList>
            <person name="Reynolds N.K."/>
            <person name="Stajich J.E."/>
            <person name="Barry K."/>
            <person name="Grigoriev I.V."/>
            <person name="Crous P."/>
            <person name="Smith M.E."/>
        </authorList>
    </citation>
    <scope>NUCLEOTIDE SEQUENCE</scope>
    <source>
        <strain evidence="2">NBRC 100468</strain>
    </source>
</reference>
<organism evidence="2 3">
    <name type="scientific">Mycoemilia scoparia</name>
    <dbReference type="NCBI Taxonomy" id="417184"/>
    <lineage>
        <taxon>Eukaryota</taxon>
        <taxon>Fungi</taxon>
        <taxon>Fungi incertae sedis</taxon>
        <taxon>Zoopagomycota</taxon>
        <taxon>Kickxellomycotina</taxon>
        <taxon>Kickxellomycetes</taxon>
        <taxon>Kickxellales</taxon>
        <taxon>Kickxellaceae</taxon>
        <taxon>Mycoemilia</taxon>
    </lineage>
</organism>
<evidence type="ECO:0000313" key="2">
    <source>
        <dbReference type="EMBL" id="KAJ1919745.1"/>
    </source>
</evidence>
<dbReference type="EMBL" id="JANBPU010000022">
    <property type="protein sequence ID" value="KAJ1919745.1"/>
    <property type="molecule type" value="Genomic_DNA"/>
</dbReference>